<dbReference type="OrthoDB" id="7757085at2"/>
<dbReference type="PROSITE" id="PS00211">
    <property type="entry name" value="ABC_TRANSPORTER_1"/>
    <property type="match status" value="1"/>
</dbReference>
<dbReference type="SUPFAM" id="SSF52540">
    <property type="entry name" value="P-loop containing nucleoside triphosphate hydrolases"/>
    <property type="match status" value="2"/>
</dbReference>
<keyword evidence="4" id="KW-0547">Nucleotide-binding</keyword>
<dbReference type="RefSeq" id="WP_100160763.1">
    <property type="nucleotide sequence ID" value="NZ_PGTB01000001.1"/>
</dbReference>
<keyword evidence="9" id="KW-1185">Reference proteome</keyword>
<keyword evidence="1" id="KW-0813">Transport</keyword>
<evidence type="ECO:0000256" key="1">
    <source>
        <dbReference type="ARBA" id="ARBA00022448"/>
    </source>
</evidence>
<dbReference type="InterPro" id="IPR027417">
    <property type="entry name" value="P-loop_NTPase"/>
</dbReference>
<dbReference type="EMBL" id="PGTB01000001">
    <property type="protein sequence ID" value="PJE38634.1"/>
    <property type="molecule type" value="Genomic_DNA"/>
</dbReference>
<dbReference type="CDD" id="cd03215">
    <property type="entry name" value="ABC_Carb_Monos_II"/>
    <property type="match status" value="1"/>
</dbReference>
<dbReference type="GO" id="GO:0005524">
    <property type="term" value="F:ATP binding"/>
    <property type="evidence" value="ECO:0007669"/>
    <property type="project" value="UniProtKB-KW"/>
</dbReference>
<keyword evidence="5 8" id="KW-0067">ATP-binding</keyword>
<feature type="region of interest" description="Disordered" evidence="6">
    <location>
        <begin position="1"/>
        <end position="22"/>
    </location>
</feature>
<evidence type="ECO:0000256" key="3">
    <source>
        <dbReference type="ARBA" id="ARBA00022737"/>
    </source>
</evidence>
<feature type="compositionally biased region" description="Polar residues" evidence="6">
    <location>
        <begin position="1"/>
        <end position="10"/>
    </location>
</feature>
<dbReference type="InterPro" id="IPR017871">
    <property type="entry name" value="ABC_transporter-like_CS"/>
</dbReference>
<evidence type="ECO:0000256" key="4">
    <source>
        <dbReference type="ARBA" id="ARBA00022741"/>
    </source>
</evidence>
<dbReference type="CDD" id="cd03216">
    <property type="entry name" value="ABC_Carb_Monos_I"/>
    <property type="match status" value="1"/>
</dbReference>
<protein>
    <submittedName>
        <fullName evidence="8">Sugar ABC transporter ATP-binding protein</fullName>
    </submittedName>
</protein>
<evidence type="ECO:0000256" key="5">
    <source>
        <dbReference type="ARBA" id="ARBA00022840"/>
    </source>
</evidence>
<dbReference type="PANTHER" id="PTHR43790:SF9">
    <property type="entry name" value="GALACTOFURANOSE TRANSPORTER ATP-BINDING PROTEIN YTFR"/>
    <property type="match status" value="1"/>
</dbReference>
<dbReference type="Gene3D" id="3.40.50.300">
    <property type="entry name" value="P-loop containing nucleotide triphosphate hydrolases"/>
    <property type="match status" value="2"/>
</dbReference>
<keyword evidence="2" id="KW-0762">Sugar transport</keyword>
<feature type="domain" description="ABC transporter" evidence="7">
    <location>
        <begin position="24"/>
        <end position="527"/>
    </location>
</feature>
<dbReference type="PANTHER" id="PTHR43790">
    <property type="entry name" value="CARBOHYDRATE TRANSPORT ATP-BINDING PROTEIN MG119-RELATED"/>
    <property type="match status" value="1"/>
</dbReference>
<evidence type="ECO:0000259" key="7">
    <source>
        <dbReference type="PROSITE" id="PS50893"/>
    </source>
</evidence>
<organism evidence="8 9">
    <name type="scientific">Pseudooceanicola lipolyticus</name>
    <dbReference type="NCBI Taxonomy" id="2029104"/>
    <lineage>
        <taxon>Bacteria</taxon>
        <taxon>Pseudomonadati</taxon>
        <taxon>Pseudomonadota</taxon>
        <taxon>Alphaproteobacteria</taxon>
        <taxon>Rhodobacterales</taxon>
        <taxon>Paracoccaceae</taxon>
        <taxon>Pseudooceanicola</taxon>
    </lineage>
</organism>
<comment type="caution">
    <text evidence="8">The sequence shown here is derived from an EMBL/GenBank/DDBJ whole genome shotgun (WGS) entry which is preliminary data.</text>
</comment>
<dbReference type="InterPro" id="IPR050107">
    <property type="entry name" value="ABC_carbohydrate_import_ATPase"/>
</dbReference>
<evidence type="ECO:0000256" key="6">
    <source>
        <dbReference type="SAM" id="MobiDB-lite"/>
    </source>
</evidence>
<dbReference type="AlphaFoldDB" id="A0A2M8J793"/>
<name>A0A2M8J793_9RHOB</name>
<sequence length="535" mass="57732">MQSLVQTPASSRAGASPTGGAPTISLTGISKTFRATRALDDVSLEVRPGEVHGLLGTNGSGKSTLIKILAGYHAPDPGGRLLFNGEEVSLPLAASDFRRLGMSFVHQNLGLLPSLTVLENLRLKQIAVEPHLRINWRAEKAAAQAVLDRYGLDIEQWRRVDELDAVNRALLAIVRAFEEIRETCEATGKPGLVLLDEPTPFLPEEGVKRLFVLMREIADSGSSVMFISHDIDEVMEITDRATILRDGRVSGSVETKSATHGEMIELIIGRSLAALSDTGPELRSFAPGARFEGLAGPGLPPCDIEVGEGEIVGLTGLIGSGYDRVPYLAFGATPAEAGSLTLGDSRHPLRGMTPARAINEGLALLPGDRDAKSGVPTLSIADNMLLPDISDWFRGLRLRNGAMRKEARRLGEVYEVRPNDPDRPLASLSGGNAQKVLIARWMKRKPKLLMLDEPTQGVDVGTRARIFDALKAEAAEGMSVLCASSDAEQLAHICDRVLVFARGRVVRELRGPEVTKDHITQACYASLETQDRSQK</sequence>
<dbReference type="GO" id="GO:0016887">
    <property type="term" value="F:ATP hydrolysis activity"/>
    <property type="evidence" value="ECO:0007669"/>
    <property type="project" value="InterPro"/>
</dbReference>
<proteinExistence type="predicted"/>
<gene>
    <name evidence="8" type="ORF">CVM52_00465</name>
</gene>
<dbReference type="PROSITE" id="PS50893">
    <property type="entry name" value="ABC_TRANSPORTER_2"/>
    <property type="match status" value="1"/>
</dbReference>
<reference evidence="8 9" key="1">
    <citation type="journal article" date="2018" name="Int. J. Syst. Evol. Microbiol.">
        <title>Pseudooceanicola lipolyticus sp. nov., a marine alphaproteobacterium, reclassification of Oceanicola flagellatus as Pseudooceanicola flagellatus comb. nov. and emended description of the genus Pseudooceanicola.</title>
        <authorList>
            <person name="Huang M.-M."/>
            <person name="Guo L.-L."/>
            <person name="Wu Y.-H."/>
            <person name="Lai Q.-L."/>
            <person name="Shao Z.-Z."/>
            <person name="Wang C.-S."/>
            <person name="Wu M."/>
            <person name="Xu X.-W."/>
        </authorList>
    </citation>
    <scope>NUCLEOTIDE SEQUENCE [LARGE SCALE GENOMIC DNA]</scope>
    <source>
        <strain evidence="8 9">157</strain>
    </source>
</reference>
<dbReference type="Pfam" id="PF00005">
    <property type="entry name" value="ABC_tran"/>
    <property type="match status" value="2"/>
</dbReference>
<evidence type="ECO:0000313" key="8">
    <source>
        <dbReference type="EMBL" id="PJE38634.1"/>
    </source>
</evidence>
<accession>A0A2M8J793</accession>
<dbReference type="SMART" id="SM00382">
    <property type="entry name" value="AAA"/>
    <property type="match status" value="2"/>
</dbReference>
<dbReference type="InterPro" id="IPR003593">
    <property type="entry name" value="AAA+_ATPase"/>
</dbReference>
<keyword evidence="3" id="KW-0677">Repeat</keyword>
<evidence type="ECO:0000313" key="9">
    <source>
        <dbReference type="Proteomes" id="UP000231553"/>
    </source>
</evidence>
<dbReference type="InterPro" id="IPR003439">
    <property type="entry name" value="ABC_transporter-like_ATP-bd"/>
</dbReference>
<evidence type="ECO:0000256" key="2">
    <source>
        <dbReference type="ARBA" id="ARBA00022597"/>
    </source>
</evidence>
<dbReference type="Proteomes" id="UP000231553">
    <property type="component" value="Unassembled WGS sequence"/>
</dbReference>